<name>A0ABP0S7W3_9DINO</name>
<dbReference type="PANTHER" id="PTHR14614:SF109">
    <property type="entry name" value="RIBOSOMAL LYSINE N-METHYLTRANSFERASE 5"/>
    <property type="match status" value="1"/>
</dbReference>
<feature type="non-terminal residue" evidence="2">
    <location>
        <position position="182"/>
    </location>
</feature>
<protein>
    <submittedName>
        <fullName evidence="2">Protein N-lysine methyltransferase METTL21A (HSPA lysine methyltransferase) (HSPA-KMT) (Hepatocellular carcinoma-associated antigen 557b) (Methyltransferase-like protein 21A)</fullName>
    </submittedName>
</protein>
<dbReference type="EMBL" id="CAXAMM010043087">
    <property type="protein sequence ID" value="CAK9108411.1"/>
    <property type="molecule type" value="Genomic_DNA"/>
</dbReference>
<keyword evidence="1" id="KW-0732">Signal</keyword>
<gene>
    <name evidence="2" type="ORF">SCF082_LOCUS50426</name>
</gene>
<sequence>MRLCQVLAVLAVLMSLATDTCSNPPPRRRQTKDGRVFLFDACSKAWRLETPSLATPGDAELSDRPALPWSQFHVSFDGQFEVAGIPILLGDNPDRRPQESQEHADTGSSIWDGAVALAKVLEVQPFLVRGRQVLELGAGRGLAGLAAWGLGAELVILTDLAYTLEAMERARQLTFTAAGDQV</sequence>
<evidence type="ECO:0000313" key="3">
    <source>
        <dbReference type="Proteomes" id="UP001642464"/>
    </source>
</evidence>
<dbReference type="PANTHER" id="PTHR14614">
    <property type="entry name" value="HEPATOCELLULAR CARCINOMA-ASSOCIATED ANTIGEN"/>
    <property type="match status" value="1"/>
</dbReference>
<accession>A0ABP0S7W3</accession>
<keyword evidence="3" id="KW-1185">Reference proteome</keyword>
<dbReference type="InterPro" id="IPR019410">
    <property type="entry name" value="Methyltransf_16"/>
</dbReference>
<dbReference type="SUPFAM" id="SSF53335">
    <property type="entry name" value="S-adenosyl-L-methionine-dependent methyltransferases"/>
    <property type="match status" value="1"/>
</dbReference>
<reference evidence="2 3" key="1">
    <citation type="submission" date="2024-02" db="EMBL/GenBank/DDBJ databases">
        <authorList>
            <person name="Chen Y."/>
            <person name="Shah S."/>
            <person name="Dougan E. K."/>
            <person name="Thang M."/>
            <person name="Chan C."/>
        </authorList>
    </citation>
    <scope>NUCLEOTIDE SEQUENCE [LARGE SCALE GENOMIC DNA]</scope>
</reference>
<dbReference type="Proteomes" id="UP001642464">
    <property type="component" value="Unassembled WGS sequence"/>
</dbReference>
<dbReference type="InterPro" id="IPR029063">
    <property type="entry name" value="SAM-dependent_MTases_sf"/>
</dbReference>
<dbReference type="Pfam" id="PF10294">
    <property type="entry name" value="Methyltransf_16"/>
    <property type="match status" value="1"/>
</dbReference>
<proteinExistence type="predicted"/>
<evidence type="ECO:0000313" key="2">
    <source>
        <dbReference type="EMBL" id="CAK9108411.1"/>
    </source>
</evidence>
<feature type="chain" id="PRO_5046687953" evidence="1">
    <location>
        <begin position="23"/>
        <end position="182"/>
    </location>
</feature>
<dbReference type="Gene3D" id="3.40.50.150">
    <property type="entry name" value="Vaccinia Virus protein VP39"/>
    <property type="match status" value="1"/>
</dbReference>
<feature type="signal peptide" evidence="1">
    <location>
        <begin position="1"/>
        <end position="22"/>
    </location>
</feature>
<comment type="caution">
    <text evidence="2">The sequence shown here is derived from an EMBL/GenBank/DDBJ whole genome shotgun (WGS) entry which is preliminary data.</text>
</comment>
<evidence type="ECO:0000256" key="1">
    <source>
        <dbReference type="SAM" id="SignalP"/>
    </source>
</evidence>
<organism evidence="2 3">
    <name type="scientific">Durusdinium trenchii</name>
    <dbReference type="NCBI Taxonomy" id="1381693"/>
    <lineage>
        <taxon>Eukaryota</taxon>
        <taxon>Sar</taxon>
        <taxon>Alveolata</taxon>
        <taxon>Dinophyceae</taxon>
        <taxon>Suessiales</taxon>
        <taxon>Symbiodiniaceae</taxon>
        <taxon>Durusdinium</taxon>
    </lineage>
</organism>